<keyword evidence="1" id="KW-0808">Transferase</keyword>
<gene>
    <name evidence="1" type="ORF">FKW44_012659</name>
</gene>
<dbReference type="InterPro" id="IPR036397">
    <property type="entry name" value="RNaseH_sf"/>
</dbReference>
<dbReference type="GO" id="GO:0008168">
    <property type="term" value="F:methyltransferase activity"/>
    <property type="evidence" value="ECO:0007669"/>
    <property type="project" value="UniProtKB-KW"/>
</dbReference>
<dbReference type="AlphaFoldDB" id="A0A7T8HJN8"/>
<dbReference type="Proteomes" id="UP000595437">
    <property type="component" value="Chromosome 8"/>
</dbReference>
<evidence type="ECO:0000313" key="2">
    <source>
        <dbReference type="Proteomes" id="UP000595437"/>
    </source>
</evidence>
<dbReference type="Pfam" id="PF01359">
    <property type="entry name" value="Transposase_1"/>
    <property type="match status" value="1"/>
</dbReference>
<organism evidence="1 2">
    <name type="scientific">Caligus rogercresseyi</name>
    <name type="common">Sea louse</name>
    <dbReference type="NCBI Taxonomy" id="217165"/>
    <lineage>
        <taxon>Eukaryota</taxon>
        <taxon>Metazoa</taxon>
        <taxon>Ecdysozoa</taxon>
        <taxon>Arthropoda</taxon>
        <taxon>Crustacea</taxon>
        <taxon>Multicrustacea</taxon>
        <taxon>Hexanauplia</taxon>
        <taxon>Copepoda</taxon>
        <taxon>Siphonostomatoida</taxon>
        <taxon>Caligidae</taxon>
        <taxon>Caligus</taxon>
    </lineage>
</organism>
<dbReference type="GO" id="GO:0003676">
    <property type="term" value="F:nucleic acid binding"/>
    <property type="evidence" value="ECO:0007669"/>
    <property type="project" value="InterPro"/>
</dbReference>
<keyword evidence="2" id="KW-1185">Reference proteome</keyword>
<accession>A0A7T8HJN8</accession>
<dbReference type="OrthoDB" id="8024423at2759"/>
<protein>
    <submittedName>
        <fullName evidence="1">Histone-lysine N-methyltransferase SETMAR</fullName>
    </submittedName>
</protein>
<dbReference type="GO" id="GO:0032259">
    <property type="term" value="P:methylation"/>
    <property type="evidence" value="ECO:0007669"/>
    <property type="project" value="UniProtKB-KW"/>
</dbReference>
<proteinExistence type="predicted"/>
<dbReference type="InterPro" id="IPR001888">
    <property type="entry name" value="Transposase_1"/>
</dbReference>
<keyword evidence="1" id="KW-0489">Methyltransferase</keyword>
<reference evidence="2" key="1">
    <citation type="submission" date="2021-01" db="EMBL/GenBank/DDBJ databases">
        <title>Caligus Genome Assembly.</title>
        <authorList>
            <person name="Gallardo-Escarate C."/>
        </authorList>
    </citation>
    <scope>NUCLEOTIDE SEQUENCE [LARGE SCALE GENOMIC DNA]</scope>
</reference>
<sequence length="74" mass="8423">MITGDEKWVTYDKVKRKRSWSISGGPAQTVAKSGLTVKKVLQCVWWDWQESSTMSCSPTAKLLIRTCTVNNWTN</sequence>
<name>A0A7T8HJN8_CALRO</name>
<dbReference type="EMBL" id="CP045897">
    <property type="protein sequence ID" value="QQP51334.1"/>
    <property type="molecule type" value="Genomic_DNA"/>
</dbReference>
<dbReference type="Gene3D" id="3.30.420.10">
    <property type="entry name" value="Ribonuclease H-like superfamily/Ribonuclease H"/>
    <property type="match status" value="1"/>
</dbReference>
<evidence type="ECO:0000313" key="1">
    <source>
        <dbReference type="EMBL" id="QQP51334.1"/>
    </source>
</evidence>